<dbReference type="AlphaFoldDB" id="A0A5B1CAI0"/>
<dbReference type="OrthoDB" id="282980at2"/>
<reference evidence="1 2" key="1">
    <citation type="submission" date="2019-08" db="EMBL/GenBank/DDBJ databases">
        <title>Deep-cultivation of Planctomycetes and their phenomic and genomic characterization uncovers novel biology.</title>
        <authorList>
            <person name="Wiegand S."/>
            <person name="Jogler M."/>
            <person name="Boedeker C."/>
            <person name="Pinto D."/>
            <person name="Vollmers J."/>
            <person name="Rivas-Marin E."/>
            <person name="Kohn T."/>
            <person name="Peeters S.H."/>
            <person name="Heuer A."/>
            <person name="Rast P."/>
            <person name="Oberbeckmann S."/>
            <person name="Bunk B."/>
            <person name="Jeske O."/>
            <person name="Meyerdierks A."/>
            <person name="Storesund J.E."/>
            <person name="Kallscheuer N."/>
            <person name="Luecker S."/>
            <person name="Lage O.M."/>
            <person name="Pohl T."/>
            <person name="Merkel B.J."/>
            <person name="Hornburger P."/>
            <person name="Mueller R.-W."/>
            <person name="Bruemmer F."/>
            <person name="Labrenz M."/>
            <person name="Spormann A.M."/>
            <person name="Op Den Camp H."/>
            <person name="Overmann J."/>
            <person name="Amann R."/>
            <person name="Jetten M.S.M."/>
            <person name="Mascher T."/>
            <person name="Medema M.H."/>
            <person name="Devos D.P."/>
            <person name="Kaster A.-K."/>
            <person name="Ovreas L."/>
            <person name="Rohde M."/>
            <person name="Galperin M.Y."/>
            <person name="Jogler C."/>
        </authorList>
    </citation>
    <scope>NUCLEOTIDE SEQUENCE [LARGE SCALE GENOMIC DNA]</scope>
    <source>
        <strain evidence="1 2">LF1</strain>
    </source>
</reference>
<accession>A0A5B1CAI0</accession>
<evidence type="ECO:0000313" key="2">
    <source>
        <dbReference type="Proteomes" id="UP000322699"/>
    </source>
</evidence>
<sequence length="74" mass="8194">MANATNRQRIEAEYTAAHVRALTLLEDLHQRVEDTPAPTDDGPAIGWDDVGSLKHLCEQLQDLKNHFSPDDAGN</sequence>
<dbReference type="Proteomes" id="UP000322699">
    <property type="component" value="Unassembled WGS sequence"/>
</dbReference>
<dbReference type="RefSeq" id="WP_149752567.1">
    <property type="nucleotide sequence ID" value="NZ_LWSK01000007.1"/>
</dbReference>
<proteinExistence type="predicted"/>
<comment type="caution">
    <text evidence="1">The sequence shown here is derived from an EMBL/GenBank/DDBJ whole genome shotgun (WGS) entry which is preliminary data.</text>
</comment>
<keyword evidence="2" id="KW-1185">Reference proteome</keyword>
<dbReference type="EMBL" id="VRLW01000001">
    <property type="protein sequence ID" value="KAA1258137.1"/>
    <property type="molecule type" value="Genomic_DNA"/>
</dbReference>
<evidence type="ECO:0000313" key="1">
    <source>
        <dbReference type="EMBL" id="KAA1258137.1"/>
    </source>
</evidence>
<protein>
    <submittedName>
        <fullName evidence="1">Uncharacterized protein</fullName>
    </submittedName>
</protein>
<organism evidence="1 2">
    <name type="scientific">Rubripirellula obstinata</name>
    <dbReference type="NCBI Taxonomy" id="406547"/>
    <lineage>
        <taxon>Bacteria</taxon>
        <taxon>Pseudomonadati</taxon>
        <taxon>Planctomycetota</taxon>
        <taxon>Planctomycetia</taxon>
        <taxon>Pirellulales</taxon>
        <taxon>Pirellulaceae</taxon>
        <taxon>Rubripirellula</taxon>
    </lineage>
</organism>
<name>A0A5B1CAI0_9BACT</name>
<gene>
    <name evidence="1" type="ORF">LF1_06520</name>
</gene>